<dbReference type="PANTHER" id="PTHR19308">
    <property type="entry name" value="PHOSPHATIDYLCHOLINE TRANSFER PROTEIN"/>
    <property type="match status" value="1"/>
</dbReference>
<dbReference type="PROSITE" id="PS50848">
    <property type="entry name" value="START"/>
    <property type="match status" value="1"/>
</dbReference>
<gene>
    <name evidence="3" type="primary">ABSGL_10607.1 scaffold 12026</name>
</gene>
<accession>A0A163K1Z4</accession>
<dbReference type="CDD" id="cd00177">
    <property type="entry name" value="START"/>
    <property type="match status" value="1"/>
</dbReference>
<evidence type="ECO:0000256" key="1">
    <source>
        <dbReference type="SAM" id="MobiDB-lite"/>
    </source>
</evidence>
<dbReference type="SUPFAM" id="SSF55961">
    <property type="entry name" value="Bet v1-like"/>
    <property type="match status" value="2"/>
</dbReference>
<feature type="compositionally biased region" description="Acidic residues" evidence="1">
    <location>
        <begin position="697"/>
        <end position="712"/>
    </location>
</feature>
<feature type="region of interest" description="Disordered" evidence="1">
    <location>
        <begin position="371"/>
        <end position="484"/>
    </location>
</feature>
<dbReference type="Gene3D" id="3.30.530.20">
    <property type="match status" value="2"/>
</dbReference>
<dbReference type="OrthoDB" id="196858at2759"/>
<dbReference type="InterPro" id="IPR023393">
    <property type="entry name" value="START-like_dom_sf"/>
</dbReference>
<organism evidence="3">
    <name type="scientific">Absidia glauca</name>
    <name type="common">Pin mould</name>
    <dbReference type="NCBI Taxonomy" id="4829"/>
    <lineage>
        <taxon>Eukaryota</taxon>
        <taxon>Fungi</taxon>
        <taxon>Fungi incertae sedis</taxon>
        <taxon>Mucoromycota</taxon>
        <taxon>Mucoromycotina</taxon>
        <taxon>Mucoromycetes</taxon>
        <taxon>Mucorales</taxon>
        <taxon>Cunninghamellaceae</taxon>
        <taxon>Absidia</taxon>
    </lineage>
</organism>
<name>A0A163K1Z4_ABSGL</name>
<keyword evidence="4" id="KW-1185">Reference proteome</keyword>
<dbReference type="EMBL" id="LT554414">
    <property type="protein sequence ID" value="SAM04741.1"/>
    <property type="molecule type" value="Genomic_DNA"/>
</dbReference>
<dbReference type="InParanoid" id="A0A163K1Z4"/>
<evidence type="ECO:0000259" key="2">
    <source>
        <dbReference type="PROSITE" id="PS50848"/>
    </source>
</evidence>
<feature type="region of interest" description="Disordered" evidence="1">
    <location>
        <begin position="302"/>
        <end position="327"/>
    </location>
</feature>
<evidence type="ECO:0000313" key="3">
    <source>
        <dbReference type="EMBL" id="SAM04741.1"/>
    </source>
</evidence>
<dbReference type="SMART" id="SM00234">
    <property type="entry name" value="START"/>
    <property type="match status" value="1"/>
</dbReference>
<dbReference type="GO" id="GO:0008289">
    <property type="term" value="F:lipid binding"/>
    <property type="evidence" value="ECO:0007669"/>
    <property type="project" value="InterPro"/>
</dbReference>
<dbReference type="AlphaFoldDB" id="A0A163K1Z4"/>
<dbReference type="GO" id="GO:0005737">
    <property type="term" value="C:cytoplasm"/>
    <property type="evidence" value="ECO:0007669"/>
    <property type="project" value="UniProtKB-ARBA"/>
</dbReference>
<dbReference type="Proteomes" id="UP000078561">
    <property type="component" value="Unassembled WGS sequence"/>
</dbReference>
<sequence length="960" mass="105876">MHVNDVDWDDHFASSHYHYHTATPSSLTNSTPVPAALMATRKQHYPKPQYNTIFSDDEDDPTPQTTLHQHHWTPKVTPSVASLTPSTTATYVDPLLSSGTYHIHQAENALSTLKHIVFDDGWKKALKHKSGVVVHMMNGLHKADKTPIFKGEAIIHGFSPQSIFYVIGMRKLWDEQYEDGNLVENLNDTTSLTYEVTKPTATSKPRDFALVERIECTQNGSIVFAATSVETPRLPRIQGRTRAQIKLQGWILEPVRGDPTPSTKVTFVIQENIKGWVPGFAKKSLARRPLVIALINDYLQKKSGRSRTQSKPTLAPLASGHSRRPSLLGQQLDRTKMMPHRTSPSPATSQHSILLASNASSVNGRKRITFAEQDTTYPVHDGIRDSQSEPANDTYGFATSSPPQQHLYQYHNGSPALTTRVPSQHHSSFLPTSMSLPTPLSATATPGLLQPPPVSSSASISSVSSASPPLQQQQQQRLYPAHRHPVKKAETLAMIKRLSMSPEGWIFDKEQDGIRYYSNADFRRADGMIYGGWTPEQLCSVTHCIGARKISDLHSLGDDQFEHGDIVERFSQKDYLVRWIVKGGGNYTVTSTIETDTTLGTIYTASTSVEDAHVAPGTLQMRLYGWIFVPIKDDQGRRCVKTSIIWDSAGCFTSNPLSRLGRFLSNSGCPPYIRRVAGKVLHEELLMVNDDSSTAGGDDDDDGMDGNEDDDSNVGLSNSTLEKARKPIYSIKYVVKHEPSHSYRARKSNPERNWCTDIRIHSSSMFPFGFEVSVSPTSGTRVDISEQHIKIFTTSPEMEGKQVSVTVVTSHSGRVTCNGALLFVLNDVQIQPDVSLTTTSHEFTTAQIATGSGNSVSTTAQPSNDPSYTCPESIVSPINKTPTKPDKDTDNTSQPPVNIVPTPSDGIQVPKGYVLVSNHQSNNNIVIISEDLTFNGQQLAVMFVAMLLCYYMGKFACACQ</sequence>
<proteinExistence type="predicted"/>
<dbReference type="InterPro" id="IPR051213">
    <property type="entry name" value="START_lipid_transfer"/>
</dbReference>
<feature type="region of interest" description="Disordered" evidence="1">
    <location>
        <begin position="852"/>
        <end position="905"/>
    </location>
</feature>
<dbReference type="OMA" id="MGKFTSC"/>
<feature type="domain" description="START" evidence="2">
    <location>
        <begin position="119"/>
        <end position="291"/>
    </location>
</feature>
<feature type="compositionally biased region" description="Low complexity" evidence="1">
    <location>
        <begin position="455"/>
        <end position="476"/>
    </location>
</feature>
<feature type="compositionally biased region" description="Polar residues" evidence="1">
    <location>
        <begin position="397"/>
        <end position="444"/>
    </location>
</feature>
<feature type="region of interest" description="Disordered" evidence="1">
    <location>
        <begin position="689"/>
        <end position="718"/>
    </location>
</feature>
<feature type="compositionally biased region" description="Polar residues" evidence="1">
    <location>
        <begin position="852"/>
        <end position="867"/>
    </location>
</feature>
<evidence type="ECO:0000313" key="4">
    <source>
        <dbReference type="Proteomes" id="UP000078561"/>
    </source>
</evidence>
<dbReference type="PANTHER" id="PTHR19308:SF14">
    <property type="entry name" value="START DOMAIN-CONTAINING PROTEIN"/>
    <property type="match status" value="1"/>
</dbReference>
<dbReference type="Pfam" id="PF01852">
    <property type="entry name" value="START"/>
    <property type="match status" value="1"/>
</dbReference>
<dbReference type="STRING" id="4829.A0A163K1Z4"/>
<reference evidence="3" key="1">
    <citation type="submission" date="2016-04" db="EMBL/GenBank/DDBJ databases">
        <authorList>
            <person name="Evans L.H."/>
            <person name="Alamgir A."/>
            <person name="Owens N."/>
            <person name="Weber N.D."/>
            <person name="Virtaneva K."/>
            <person name="Barbian K."/>
            <person name="Babar A."/>
            <person name="Rosenke K."/>
        </authorList>
    </citation>
    <scope>NUCLEOTIDE SEQUENCE [LARGE SCALE GENOMIC DNA]</scope>
    <source>
        <strain evidence="3">CBS 101.48</strain>
    </source>
</reference>
<protein>
    <recommendedName>
        <fullName evidence="2">START domain-containing protein</fullName>
    </recommendedName>
</protein>
<dbReference type="InterPro" id="IPR002913">
    <property type="entry name" value="START_lipid-bd_dom"/>
</dbReference>